<dbReference type="InterPro" id="IPR036291">
    <property type="entry name" value="NAD(P)-bd_dom_sf"/>
</dbReference>
<dbReference type="EMBL" id="JBHUKU010000009">
    <property type="protein sequence ID" value="MFD2460905.1"/>
    <property type="molecule type" value="Genomic_DNA"/>
</dbReference>
<keyword evidence="3" id="KW-1185">Reference proteome</keyword>
<protein>
    <submittedName>
        <fullName evidence="2">CoA-binding protein</fullName>
    </submittedName>
</protein>
<accession>A0ABW5GJC6</accession>
<name>A0ABW5GJC6_9PSEU</name>
<dbReference type="InterPro" id="IPR003781">
    <property type="entry name" value="CoA-bd"/>
</dbReference>
<dbReference type="Pfam" id="PF13380">
    <property type="entry name" value="CoA_binding_2"/>
    <property type="match status" value="1"/>
</dbReference>
<evidence type="ECO:0000313" key="2">
    <source>
        <dbReference type="EMBL" id="MFD2460905.1"/>
    </source>
</evidence>
<dbReference type="SUPFAM" id="SSF51735">
    <property type="entry name" value="NAD(P)-binding Rossmann-fold domains"/>
    <property type="match status" value="1"/>
</dbReference>
<dbReference type="Proteomes" id="UP001597419">
    <property type="component" value="Unassembled WGS sequence"/>
</dbReference>
<reference evidence="3" key="1">
    <citation type="journal article" date="2019" name="Int. J. Syst. Evol. Microbiol.">
        <title>The Global Catalogue of Microorganisms (GCM) 10K type strain sequencing project: providing services to taxonomists for standard genome sequencing and annotation.</title>
        <authorList>
            <consortium name="The Broad Institute Genomics Platform"/>
            <consortium name="The Broad Institute Genome Sequencing Center for Infectious Disease"/>
            <person name="Wu L."/>
            <person name="Ma J."/>
        </authorList>
    </citation>
    <scope>NUCLEOTIDE SEQUENCE [LARGE SCALE GENOMIC DNA]</scope>
    <source>
        <strain evidence="3">CGMCC 4.7643</strain>
    </source>
</reference>
<feature type="domain" description="CoA-binding" evidence="1">
    <location>
        <begin position="7"/>
        <end position="99"/>
    </location>
</feature>
<dbReference type="Gene3D" id="3.40.50.720">
    <property type="entry name" value="NAD(P)-binding Rossmann-like Domain"/>
    <property type="match status" value="1"/>
</dbReference>
<evidence type="ECO:0000259" key="1">
    <source>
        <dbReference type="SMART" id="SM00881"/>
    </source>
</evidence>
<organism evidence="2 3">
    <name type="scientific">Amycolatopsis samaneae</name>
    <dbReference type="NCBI Taxonomy" id="664691"/>
    <lineage>
        <taxon>Bacteria</taxon>
        <taxon>Bacillati</taxon>
        <taxon>Actinomycetota</taxon>
        <taxon>Actinomycetes</taxon>
        <taxon>Pseudonocardiales</taxon>
        <taxon>Pseudonocardiaceae</taxon>
        <taxon>Amycolatopsis</taxon>
    </lineage>
</organism>
<sequence>MKPEEILASADTIAVVGLSRDPAKAAHGVPAVLREHGFRIIPVHPSADELLGEKVYRSLTDIPEPVDLVDVFRPADEAPGIAAQAVAIGAKALWLQQGIVSAEARRIAEEAGLEYVEDRCTAVVRAVANISKAA</sequence>
<dbReference type="PANTHER" id="PTHR33303:SF2">
    <property type="entry name" value="COA-BINDING DOMAIN-CONTAINING PROTEIN"/>
    <property type="match status" value="1"/>
</dbReference>
<evidence type="ECO:0000313" key="3">
    <source>
        <dbReference type="Proteomes" id="UP001597419"/>
    </source>
</evidence>
<dbReference type="RefSeq" id="WP_345394663.1">
    <property type="nucleotide sequence ID" value="NZ_BAABHG010000006.1"/>
</dbReference>
<proteinExistence type="predicted"/>
<dbReference type="SMART" id="SM00881">
    <property type="entry name" value="CoA_binding"/>
    <property type="match status" value="1"/>
</dbReference>
<dbReference type="PANTHER" id="PTHR33303">
    <property type="entry name" value="CYTOPLASMIC PROTEIN-RELATED"/>
    <property type="match status" value="1"/>
</dbReference>
<gene>
    <name evidence="2" type="ORF">ACFSYJ_20020</name>
</gene>
<comment type="caution">
    <text evidence="2">The sequence shown here is derived from an EMBL/GenBank/DDBJ whole genome shotgun (WGS) entry which is preliminary data.</text>
</comment>